<comment type="caution">
    <text evidence="1">The sequence shown here is derived from an EMBL/GenBank/DDBJ whole genome shotgun (WGS) entry which is preliminary data.</text>
</comment>
<evidence type="ECO:0000313" key="2">
    <source>
        <dbReference type="Proteomes" id="UP000242180"/>
    </source>
</evidence>
<sequence>MLFSPTRFLARFADMPAALGPSSSSAWLPLVSTPRPSAQILVYDRVLRSGRPLGVSTIRLWLSLHSCMRTT</sequence>
<name>A0A1X2HG03_SYNRA</name>
<gene>
    <name evidence="1" type="ORF">BCR43DRAFT_490452</name>
</gene>
<protein>
    <submittedName>
        <fullName evidence="1">Uncharacterized protein</fullName>
    </submittedName>
</protein>
<accession>A0A1X2HG03</accession>
<reference evidence="1 2" key="1">
    <citation type="submission" date="2016-07" db="EMBL/GenBank/DDBJ databases">
        <title>Pervasive Adenine N6-methylation of Active Genes in Fungi.</title>
        <authorList>
            <consortium name="DOE Joint Genome Institute"/>
            <person name="Mondo S.J."/>
            <person name="Dannebaum R.O."/>
            <person name="Kuo R.C."/>
            <person name="Labutti K."/>
            <person name="Haridas S."/>
            <person name="Kuo A."/>
            <person name="Salamov A."/>
            <person name="Ahrendt S.R."/>
            <person name="Lipzen A."/>
            <person name="Sullivan W."/>
            <person name="Andreopoulos W.B."/>
            <person name="Clum A."/>
            <person name="Lindquist E."/>
            <person name="Daum C."/>
            <person name="Ramamoorthy G.K."/>
            <person name="Gryganskyi A."/>
            <person name="Culley D."/>
            <person name="Magnuson J.K."/>
            <person name="James T.Y."/>
            <person name="O'Malley M.A."/>
            <person name="Stajich J.E."/>
            <person name="Spatafora J.W."/>
            <person name="Visel A."/>
            <person name="Grigoriev I.V."/>
        </authorList>
    </citation>
    <scope>NUCLEOTIDE SEQUENCE [LARGE SCALE GENOMIC DNA]</scope>
    <source>
        <strain evidence="1 2">NRRL 2496</strain>
    </source>
</reference>
<dbReference type="AlphaFoldDB" id="A0A1X2HG03"/>
<dbReference type="EMBL" id="MCGN01000004">
    <property type="protein sequence ID" value="ORY97840.1"/>
    <property type="molecule type" value="Genomic_DNA"/>
</dbReference>
<dbReference type="InParanoid" id="A0A1X2HG03"/>
<proteinExistence type="predicted"/>
<keyword evidence="2" id="KW-1185">Reference proteome</keyword>
<evidence type="ECO:0000313" key="1">
    <source>
        <dbReference type="EMBL" id="ORY97840.1"/>
    </source>
</evidence>
<dbReference type="Proteomes" id="UP000242180">
    <property type="component" value="Unassembled WGS sequence"/>
</dbReference>
<organism evidence="1 2">
    <name type="scientific">Syncephalastrum racemosum</name>
    <name type="common">Filamentous fungus</name>
    <dbReference type="NCBI Taxonomy" id="13706"/>
    <lineage>
        <taxon>Eukaryota</taxon>
        <taxon>Fungi</taxon>
        <taxon>Fungi incertae sedis</taxon>
        <taxon>Mucoromycota</taxon>
        <taxon>Mucoromycotina</taxon>
        <taxon>Mucoromycetes</taxon>
        <taxon>Mucorales</taxon>
        <taxon>Syncephalastraceae</taxon>
        <taxon>Syncephalastrum</taxon>
    </lineage>
</organism>